<keyword evidence="1" id="KW-1133">Transmembrane helix</keyword>
<evidence type="ECO:0000313" key="3">
    <source>
        <dbReference type="Proteomes" id="UP000729290"/>
    </source>
</evidence>
<feature type="transmembrane region" description="Helical" evidence="1">
    <location>
        <begin position="149"/>
        <end position="169"/>
    </location>
</feature>
<evidence type="ECO:0000313" key="2">
    <source>
        <dbReference type="EMBL" id="MBM6877586.1"/>
    </source>
</evidence>
<keyword evidence="1" id="KW-0472">Membrane</keyword>
<reference evidence="2 3" key="1">
    <citation type="journal article" date="2021" name="Sci. Rep.">
        <title>The distribution of antibiotic resistance genes in chicken gut microbiota commensals.</title>
        <authorList>
            <person name="Juricova H."/>
            <person name="Matiasovicova J."/>
            <person name="Kubasova T."/>
            <person name="Cejkova D."/>
            <person name="Rychlik I."/>
        </authorList>
    </citation>
    <scope>NUCLEOTIDE SEQUENCE [LARGE SCALE GENOMIC DNA]</scope>
    <source>
        <strain evidence="2 3">An431b</strain>
    </source>
</reference>
<protein>
    <submittedName>
        <fullName evidence="2">Uncharacterized protein</fullName>
    </submittedName>
</protein>
<evidence type="ECO:0000256" key="1">
    <source>
        <dbReference type="SAM" id="Phobius"/>
    </source>
</evidence>
<gene>
    <name evidence="2" type="ORF">H9X83_05370</name>
</gene>
<proteinExistence type="predicted"/>
<comment type="caution">
    <text evidence="2">The sequence shown here is derived from an EMBL/GenBank/DDBJ whole genome shotgun (WGS) entry which is preliminary data.</text>
</comment>
<dbReference type="EMBL" id="JACSNV010000006">
    <property type="protein sequence ID" value="MBM6877586.1"/>
    <property type="molecule type" value="Genomic_DNA"/>
</dbReference>
<sequence>MKLGQKNKEQEKEARRNLAEAREVFLERAYALDNLFYSGFYAQCVESTAADGWEIFFEDHSAANFFRENMERLDESAAQRFYKLAGIHHTIRVLRRRKKELAWDEMKEQMRQVYGLSDTEMEMAQILYRCACLYQNRFPDLFSRTTARYLFHLTWLTPFLLAFLMNFWYNSYSSFMASYTGYVPFHIRRKRVTAG</sequence>
<accession>A0ABS2G7Y8</accession>
<dbReference type="RefSeq" id="WP_205132560.1">
    <property type="nucleotide sequence ID" value="NZ_JACSNT010000002.1"/>
</dbReference>
<keyword evidence="1" id="KW-0812">Transmembrane</keyword>
<name>A0ABS2G7Y8_9FIRM</name>
<dbReference type="Proteomes" id="UP000729290">
    <property type="component" value="Unassembled WGS sequence"/>
</dbReference>
<keyword evidence="3" id="KW-1185">Reference proteome</keyword>
<organism evidence="2 3">
    <name type="scientific">Anaerotignum lactatifermentans</name>
    <dbReference type="NCBI Taxonomy" id="160404"/>
    <lineage>
        <taxon>Bacteria</taxon>
        <taxon>Bacillati</taxon>
        <taxon>Bacillota</taxon>
        <taxon>Clostridia</taxon>
        <taxon>Lachnospirales</taxon>
        <taxon>Anaerotignaceae</taxon>
        <taxon>Anaerotignum</taxon>
    </lineage>
</organism>